<evidence type="ECO:0000313" key="6">
    <source>
        <dbReference type="EMBL" id="KRP45513.1"/>
    </source>
</evidence>
<sequence>MANAAKGTTVVSVPGGRVTVVGAVINSGCLVSTSNTDKVVQMGEVRSNQFLGVGSDAQPVAFSIQLEDCVRNIRDSIGVSFVGVANEHDAEVLAVSPGPNAAQGIGVALFDADNKFLPINTLPVNFTPLNKGVNTLHFFAKYRLAEQHPIPGIADAWANFTLTYQ</sequence>
<comment type="subcellular location">
    <subcellularLocation>
        <location evidence="1">Fimbrium</location>
    </subcellularLocation>
</comment>
<evidence type="ECO:0000256" key="3">
    <source>
        <dbReference type="ARBA" id="ARBA00022729"/>
    </source>
</evidence>
<dbReference type="GO" id="GO:0009289">
    <property type="term" value="C:pilus"/>
    <property type="evidence" value="ECO:0007669"/>
    <property type="project" value="UniProtKB-SubCell"/>
</dbReference>
<dbReference type="InterPro" id="IPR050263">
    <property type="entry name" value="Bact_Fimbrial_Adh_Pro"/>
</dbReference>
<keyword evidence="3" id="KW-0732">Signal</keyword>
<accession>A0A0R2YAM4</accession>
<evidence type="ECO:0000259" key="5">
    <source>
        <dbReference type="Pfam" id="PF00419"/>
    </source>
</evidence>
<dbReference type="PATRIC" id="fig|75588.4.peg.4991"/>
<dbReference type="InterPro" id="IPR036937">
    <property type="entry name" value="Adhesion_dom_fimbrial_sf"/>
</dbReference>
<dbReference type="SUPFAM" id="SSF49401">
    <property type="entry name" value="Bacterial adhesins"/>
    <property type="match status" value="1"/>
</dbReference>
<feature type="domain" description="Fimbrial-type adhesion" evidence="5">
    <location>
        <begin position="22"/>
        <end position="165"/>
    </location>
</feature>
<dbReference type="GO" id="GO:0043709">
    <property type="term" value="P:cell adhesion involved in single-species biofilm formation"/>
    <property type="evidence" value="ECO:0007669"/>
    <property type="project" value="TreeGrafter"/>
</dbReference>
<dbReference type="EMBL" id="JYLH01000007">
    <property type="protein sequence ID" value="KRP45513.1"/>
    <property type="molecule type" value="Genomic_DNA"/>
</dbReference>
<comment type="caution">
    <text evidence="6">The sequence shown here is derived from an EMBL/GenBank/DDBJ whole genome shotgun (WGS) entry which is preliminary data.</text>
</comment>
<gene>
    <name evidence="6" type="ORF">TU73_12900</name>
</gene>
<organism evidence="6 7">
    <name type="scientific">Pseudomonas libanensis</name>
    <dbReference type="NCBI Taxonomy" id="75588"/>
    <lineage>
        <taxon>Bacteria</taxon>
        <taxon>Pseudomonadati</taxon>
        <taxon>Pseudomonadota</taxon>
        <taxon>Gammaproteobacteria</taxon>
        <taxon>Pseudomonadales</taxon>
        <taxon>Pseudomonadaceae</taxon>
        <taxon>Pseudomonas</taxon>
    </lineage>
</organism>
<dbReference type="Proteomes" id="UP000051446">
    <property type="component" value="Unassembled WGS sequence"/>
</dbReference>
<reference evidence="6 7" key="1">
    <citation type="submission" date="2015-02" db="EMBL/GenBank/DDBJ databases">
        <title>Pseudomonas helleri sp. nov. and Pseudomonas weihenstephanensis sp. nov., isolated from raw cows milk.</title>
        <authorList>
            <person name="von Neubeck M."/>
            <person name="Huptas C."/>
            <person name="Wenning M."/>
            <person name="Scherer S."/>
        </authorList>
    </citation>
    <scope>NUCLEOTIDE SEQUENCE [LARGE SCALE GENOMIC DNA]</scope>
    <source>
        <strain evidence="6 7">DSM 17149</strain>
    </source>
</reference>
<dbReference type="PANTHER" id="PTHR33420">
    <property type="entry name" value="FIMBRIAL SUBUNIT ELFA-RELATED"/>
    <property type="match status" value="1"/>
</dbReference>
<proteinExistence type="inferred from homology"/>
<comment type="similarity">
    <text evidence="2">Belongs to the fimbrial protein family.</text>
</comment>
<evidence type="ECO:0000256" key="1">
    <source>
        <dbReference type="ARBA" id="ARBA00004561"/>
    </source>
</evidence>
<protein>
    <recommendedName>
        <fullName evidence="5">Fimbrial-type adhesion domain-containing protein</fullName>
    </recommendedName>
</protein>
<dbReference type="PANTHER" id="PTHR33420:SF12">
    <property type="entry name" value="FIMBRIN-LIKE PROTEIN FIMI-RELATED"/>
    <property type="match status" value="1"/>
</dbReference>
<dbReference type="InterPro" id="IPR000259">
    <property type="entry name" value="Adhesion_dom_fimbrial"/>
</dbReference>
<evidence type="ECO:0000256" key="4">
    <source>
        <dbReference type="ARBA" id="ARBA00023263"/>
    </source>
</evidence>
<evidence type="ECO:0000256" key="2">
    <source>
        <dbReference type="ARBA" id="ARBA00006671"/>
    </source>
</evidence>
<keyword evidence="4" id="KW-0281">Fimbrium</keyword>
<dbReference type="InterPro" id="IPR008966">
    <property type="entry name" value="Adhesion_dom_sf"/>
</dbReference>
<name>A0A0R2YAM4_9PSED</name>
<evidence type="ECO:0000313" key="7">
    <source>
        <dbReference type="Proteomes" id="UP000051446"/>
    </source>
</evidence>
<dbReference type="Gene3D" id="2.60.40.1090">
    <property type="entry name" value="Fimbrial-type adhesion domain"/>
    <property type="match status" value="1"/>
</dbReference>
<dbReference type="AlphaFoldDB" id="A0A0R2YAM4"/>
<dbReference type="Pfam" id="PF00419">
    <property type="entry name" value="Fimbrial"/>
    <property type="match status" value="1"/>
</dbReference>